<gene>
    <name evidence="4" type="ORF">CSHISOI_04737</name>
</gene>
<dbReference type="OrthoDB" id="47007at2759"/>
<dbReference type="EMBL" id="PUHP01000353">
    <property type="protein sequence ID" value="TQN70701.1"/>
    <property type="molecule type" value="Genomic_DNA"/>
</dbReference>
<organism evidence="4 5">
    <name type="scientific">Colletotrichum shisoi</name>
    <dbReference type="NCBI Taxonomy" id="2078593"/>
    <lineage>
        <taxon>Eukaryota</taxon>
        <taxon>Fungi</taxon>
        <taxon>Dikarya</taxon>
        <taxon>Ascomycota</taxon>
        <taxon>Pezizomycotina</taxon>
        <taxon>Sordariomycetes</taxon>
        <taxon>Hypocreomycetidae</taxon>
        <taxon>Glomerellales</taxon>
        <taxon>Glomerellaceae</taxon>
        <taxon>Colletotrichum</taxon>
        <taxon>Colletotrichum destructivum species complex</taxon>
    </lineage>
</organism>
<comment type="caution">
    <text evidence="4">The sequence shown here is derived from an EMBL/GenBank/DDBJ whole genome shotgun (WGS) entry which is preliminary data.</text>
</comment>
<proteinExistence type="inferred from homology"/>
<dbReference type="PANTHER" id="PTHR43899">
    <property type="entry name" value="RH59310P"/>
    <property type="match status" value="1"/>
</dbReference>
<keyword evidence="5" id="KW-1185">Reference proteome</keyword>
<evidence type="ECO:0000256" key="1">
    <source>
        <dbReference type="ARBA" id="ARBA00006484"/>
    </source>
</evidence>
<dbReference type="Gene3D" id="3.40.50.720">
    <property type="entry name" value="NAD(P)-binding Rossmann-like Domain"/>
    <property type="match status" value="1"/>
</dbReference>
<dbReference type="InterPro" id="IPR036291">
    <property type="entry name" value="NAD(P)-bd_dom_sf"/>
</dbReference>
<dbReference type="InterPro" id="IPR051019">
    <property type="entry name" value="VLCFA-Steroid_DH"/>
</dbReference>
<evidence type="ECO:0000256" key="3">
    <source>
        <dbReference type="SAM" id="Phobius"/>
    </source>
</evidence>
<keyword evidence="3" id="KW-1133">Transmembrane helix</keyword>
<keyword evidence="3" id="KW-0472">Membrane</keyword>
<dbReference type="PANTHER" id="PTHR43899:SF13">
    <property type="entry name" value="RH59310P"/>
    <property type="match status" value="1"/>
</dbReference>
<reference evidence="4 5" key="1">
    <citation type="journal article" date="2019" name="Sci. Rep.">
        <title>Colletotrichum shisoi sp. nov., an anthracnose pathogen of Perilla frutescens in Japan: molecular phylogenetic, morphological and genomic evidence.</title>
        <authorList>
            <person name="Gan P."/>
            <person name="Tsushima A."/>
            <person name="Hiroyama R."/>
            <person name="Narusaka M."/>
            <person name="Takano Y."/>
            <person name="Narusaka Y."/>
            <person name="Kawaradani M."/>
            <person name="Damm U."/>
            <person name="Shirasu K."/>
        </authorList>
    </citation>
    <scope>NUCLEOTIDE SEQUENCE [LARGE SCALE GENOMIC DNA]</scope>
    <source>
        <strain evidence="4 5">PG-2018a</strain>
    </source>
</reference>
<feature type="transmembrane region" description="Helical" evidence="3">
    <location>
        <begin position="6"/>
        <end position="30"/>
    </location>
</feature>
<dbReference type="Pfam" id="PF00106">
    <property type="entry name" value="adh_short"/>
    <property type="match status" value="1"/>
</dbReference>
<dbReference type="AlphaFoldDB" id="A0A5Q4BV91"/>
<comment type="similarity">
    <text evidence="1">Belongs to the short-chain dehydrogenases/reductases (SDR) family.</text>
</comment>
<evidence type="ECO:0000256" key="2">
    <source>
        <dbReference type="ARBA" id="ARBA00023002"/>
    </source>
</evidence>
<keyword evidence="3" id="KW-0812">Transmembrane</keyword>
<accession>A0A5Q4BV91</accession>
<dbReference type="SUPFAM" id="SSF51735">
    <property type="entry name" value="NAD(P)-binding Rossmann-fold domains"/>
    <property type="match status" value="1"/>
</dbReference>
<name>A0A5Q4BV91_9PEZI</name>
<dbReference type="GO" id="GO:0005783">
    <property type="term" value="C:endoplasmic reticulum"/>
    <property type="evidence" value="ECO:0007669"/>
    <property type="project" value="TreeGrafter"/>
</dbReference>
<evidence type="ECO:0000313" key="5">
    <source>
        <dbReference type="Proteomes" id="UP000326340"/>
    </source>
</evidence>
<evidence type="ECO:0000313" key="4">
    <source>
        <dbReference type="EMBL" id="TQN70701.1"/>
    </source>
</evidence>
<dbReference type="GO" id="GO:0016491">
    <property type="term" value="F:oxidoreductase activity"/>
    <property type="evidence" value="ECO:0007669"/>
    <property type="project" value="UniProtKB-KW"/>
</dbReference>
<dbReference type="InterPro" id="IPR002347">
    <property type="entry name" value="SDR_fam"/>
</dbReference>
<dbReference type="PRINTS" id="PR00081">
    <property type="entry name" value="GDHRDH"/>
</dbReference>
<sequence length="359" mass="39144">MDSPGFLPAVGLLALLAVAYNLSWPFFPFVRKSALDRYRRTVNGRPAWALVTGASDGIGKGLADELARRGFNVVIHGRNDVKLEGVRHYLAARHPGREFRIMVGDAVALGAGAAPWDVMLAPLDDLNLRVLVNNVGGVPMVPVLRRLDESTVGEIADNVHMNALFPTLLSSILLPRLTSPAEPALVVNVGSLADVGPPLLSFYGASKAYMNVLSTSMAEELALDGVDVEVLGVRVGPVATRTELMPPRVFWPSAETIAQSILDRVGCGRAVVVPYWGHAVPMLFLDLVPTMLQGPLIRMMMGWLSNARGEKTKQYETDLSNREKQVTQERVYLDTIVKENAVPLIKWFQLMSSNSVLAR</sequence>
<keyword evidence="2" id="KW-0560">Oxidoreductase</keyword>
<dbReference type="Proteomes" id="UP000326340">
    <property type="component" value="Unassembled WGS sequence"/>
</dbReference>
<feature type="non-terminal residue" evidence="4">
    <location>
        <position position="359"/>
    </location>
</feature>
<protein>
    <submittedName>
        <fullName evidence="4">Very-long-chain 3-oxooacyl-coA reductase</fullName>
    </submittedName>
</protein>